<dbReference type="OrthoDB" id="406544at2759"/>
<dbReference type="GO" id="GO:0016846">
    <property type="term" value="F:carbon-sulfur lyase activity"/>
    <property type="evidence" value="ECO:0007669"/>
    <property type="project" value="InterPro"/>
</dbReference>
<evidence type="ECO:0000256" key="5">
    <source>
        <dbReference type="SAM" id="MobiDB-lite"/>
    </source>
</evidence>
<dbReference type="AlphaFoldDB" id="A0A397GY01"/>
<comment type="similarity">
    <text evidence="1">Belongs to the Gfa family.</text>
</comment>
<evidence type="ECO:0000259" key="6">
    <source>
        <dbReference type="PROSITE" id="PS51891"/>
    </source>
</evidence>
<dbReference type="InterPro" id="IPR006913">
    <property type="entry name" value="CENP-V/GFA"/>
</dbReference>
<name>A0A397GY01_9EURO</name>
<sequence>MSTPDVVTGSCLCQTIRYRVTGPPKTTIICHCDSCRKSTGSAFMANSFYLKDQLQVLTGEDALRVYEDKSTGSGNALSRSFCSNCGSPLFISSKALAYDAVTVTSGTMDLGPSKSEWEPKMEVFCMKRREWLAPVEGTEKHDAMMTKDQYASRAKPTTPGETFLIPAISGPPATHVERKRQVYLLRMPFTFANVCKQLRCTGHKDGCDRCRAKDIPCTYPSLGDDRHKQRGSARSSIVRRRAASSSIGAVAGPGDDRGGARASSRVSDVVSPELPAVALKESLDSHIDDATTTLATAKIPQLTPSESDVMDHSPCHDRGIRDEHSFSRLLESEESDALEEPFLIAQLTPSDSFMTDLVDFDSVLSGIGDGNAGLDSFDSMLASSDMSLPPIHLIQQPKRPSDPSRHHATDSQRDPSDGCSPRFLRVCDSHTRTNPSSPSPCQCMQNVLRLHEEVETRRSASSAIAVDHCLSFQKDVLRQCHNILECMNCRSISAIAMLLITICDRLLNFCQSMSAPFLGSFHGHLRHRPFTGFVRLAAAPGGDNRDYDDQRRGPKVLIGGYGVDCPHEQASLISRVIELQLRELHSLLTQLRDMAVCAGWNKHIARIHQICAQTQKDIVSLRNSSDSIVDELSLSSSDILPASYFGIDSS</sequence>
<gene>
    <name evidence="7" type="ORF">CFD26_102882</name>
</gene>
<dbReference type="SUPFAM" id="SSF51316">
    <property type="entry name" value="Mss4-like"/>
    <property type="match status" value="1"/>
</dbReference>
<dbReference type="InterPro" id="IPR011057">
    <property type="entry name" value="Mss4-like_sf"/>
</dbReference>
<evidence type="ECO:0000256" key="4">
    <source>
        <dbReference type="ARBA" id="ARBA00023239"/>
    </source>
</evidence>
<dbReference type="Pfam" id="PF04828">
    <property type="entry name" value="GFA"/>
    <property type="match status" value="1"/>
</dbReference>
<keyword evidence="2" id="KW-0479">Metal-binding</keyword>
<dbReference type="STRING" id="1245748.A0A397GY01"/>
<feature type="region of interest" description="Disordered" evidence="5">
    <location>
        <begin position="392"/>
        <end position="418"/>
    </location>
</feature>
<proteinExistence type="inferred from homology"/>
<organism evidence="7 8">
    <name type="scientific">Aspergillus turcosus</name>
    <dbReference type="NCBI Taxonomy" id="1245748"/>
    <lineage>
        <taxon>Eukaryota</taxon>
        <taxon>Fungi</taxon>
        <taxon>Dikarya</taxon>
        <taxon>Ascomycota</taxon>
        <taxon>Pezizomycotina</taxon>
        <taxon>Eurotiomycetes</taxon>
        <taxon>Eurotiomycetidae</taxon>
        <taxon>Eurotiales</taxon>
        <taxon>Aspergillaceae</taxon>
        <taxon>Aspergillus</taxon>
        <taxon>Aspergillus subgen. Fumigati</taxon>
    </lineage>
</organism>
<comment type="caution">
    <text evidence="7">The sequence shown here is derived from an EMBL/GenBank/DDBJ whole genome shotgun (WGS) entry which is preliminary data.</text>
</comment>
<keyword evidence="4" id="KW-0456">Lyase</keyword>
<dbReference type="Proteomes" id="UP000215289">
    <property type="component" value="Unassembled WGS sequence"/>
</dbReference>
<dbReference type="PANTHER" id="PTHR33337:SF39">
    <property type="entry name" value="DUF636 DOMAIN PROTEIN (AFU_ORTHOLOGUE AFUA_6G11530)"/>
    <property type="match status" value="1"/>
</dbReference>
<feature type="region of interest" description="Disordered" evidence="5">
    <location>
        <begin position="221"/>
        <end position="267"/>
    </location>
</feature>
<dbReference type="PANTHER" id="PTHR33337">
    <property type="entry name" value="GFA DOMAIN-CONTAINING PROTEIN"/>
    <property type="match status" value="1"/>
</dbReference>
<keyword evidence="3" id="KW-0862">Zinc</keyword>
<protein>
    <recommendedName>
        <fullName evidence="6">CENP-V/GFA domain-containing protein</fullName>
    </recommendedName>
</protein>
<evidence type="ECO:0000256" key="1">
    <source>
        <dbReference type="ARBA" id="ARBA00005495"/>
    </source>
</evidence>
<feature type="domain" description="CENP-V/GFA" evidence="6">
    <location>
        <begin position="7"/>
        <end position="118"/>
    </location>
</feature>
<accession>A0A397GY01</accession>
<feature type="compositionally biased region" description="Low complexity" evidence="5">
    <location>
        <begin position="243"/>
        <end position="253"/>
    </location>
</feature>
<evidence type="ECO:0000256" key="2">
    <source>
        <dbReference type="ARBA" id="ARBA00022723"/>
    </source>
</evidence>
<evidence type="ECO:0000313" key="8">
    <source>
        <dbReference type="Proteomes" id="UP000215289"/>
    </source>
</evidence>
<dbReference type="EMBL" id="NIDN02000215">
    <property type="protein sequence ID" value="RLL94311.1"/>
    <property type="molecule type" value="Genomic_DNA"/>
</dbReference>
<dbReference type="Gene3D" id="3.90.1590.10">
    <property type="entry name" value="glutathione-dependent formaldehyde- activating enzyme (gfa)"/>
    <property type="match status" value="1"/>
</dbReference>
<feature type="compositionally biased region" description="Basic and acidic residues" evidence="5">
    <location>
        <begin position="399"/>
        <end position="416"/>
    </location>
</feature>
<keyword evidence="8" id="KW-1185">Reference proteome</keyword>
<dbReference type="PROSITE" id="PS51891">
    <property type="entry name" value="CENP_V_GFA"/>
    <property type="match status" value="1"/>
</dbReference>
<reference evidence="7 8" key="1">
    <citation type="submission" date="2018-08" db="EMBL/GenBank/DDBJ databases">
        <title>Draft genome sequences of two Aspergillus turcosus clinical strains isolated from bronchoalveolar lavage fluid: one azole-susceptible and the other azole-resistant.</title>
        <authorList>
            <person name="Parent-Michaud M."/>
            <person name="Dufresne P.J."/>
            <person name="Fournier E."/>
            <person name="Martineau C."/>
            <person name="Moreira S."/>
            <person name="Perkins V."/>
            <person name="De Repentigny L."/>
            <person name="Dufresne S.F."/>
        </authorList>
    </citation>
    <scope>NUCLEOTIDE SEQUENCE [LARGE SCALE GENOMIC DNA]</scope>
    <source>
        <strain evidence="7">HMR AF 1038</strain>
    </source>
</reference>
<evidence type="ECO:0000313" key="7">
    <source>
        <dbReference type="EMBL" id="RLL94311.1"/>
    </source>
</evidence>
<evidence type="ECO:0000256" key="3">
    <source>
        <dbReference type="ARBA" id="ARBA00022833"/>
    </source>
</evidence>
<dbReference type="GO" id="GO:0046872">
    <property type="term" value="F:metal ion binding"/>
    <property type="evidence" value="ECO:0007669"/>
    <property type="project" value="UniProtKB-KW"/>
</dbReference>